<dbReference type="EMBL" id="CP013068">
    <property type="protein sequence ID" value="ALV27984.1"/>
    <property type="molecule type" value="Genomic_DNA"/>
</dbReference>
<dbReference type="SUPFAM" id="SSF53850">
    <property type="entry name" value="Periplasmic binding protein-like II"/>
    <property type="match status" value="1"/>
</dbReference>
<name>A0A0U3NED1_9HYPH</name>
<organism evidence="3 4">
    <name type="scientific">Pannonibacter phragmitetus</name>
    <dbReference type="NCBI Taxonomy" id="121719"/>
    <lineage>
        <taxon>Bacteria</taxon>
        <taxon>Pseudomonadati</taxon>
        <taxon>Pseudomonadota</taxon>
        <taxon>Alphaproteobacteria</taxon>
        <taxon>Hyphomicrobiales</taxon>
        <taxon>Stappiaceae</taxon>
        <taxon>Pannonibacter</taxon>
    </lineage>
</organism>
<dbReference type="PANTHER" id="PTHR35936:SF25">
    <property type="entry name" value="ABC TRANSPORTER SUBSTRATE-BINDING PROTEIN"/>
    <property type="match status" value="1"/>
</dbReference>
<protein>
    <submittedName>
        <fullName evidence="3">ABC transporter</fullName>
    </submittedName>
</protein>
<keyword evidence="2" id="KW-0732">Signal</keyword>
<gene>
    <name evidence="3" type="ORF">APZ00_13660</name>
</gene>
<reference evidence="3 4" key="1">
    <citation type="submission" date="2015-10" db="EMBL/GenBank/DDBJ databases">
        <title>The world's first case of liver abscess caused by Pannonibacter phragmitetus.</title>
        <authorList>
            <person name="Ming D."/>
            <person name="Wang M."/>
            <person name="Zhou Y."/>
            <person name="Jiang T."/>
            <person name="Hu S."/>
        </authorList>
    </citation>
    <scope>NUCLEOTIDE SEQUENCE [LARGE SCALE GENOMIC DNA]</scope>
    <source>
        <strain evidence="3 4">31801</strain>
    </source>
</reference>
<keyword evidence="4" id="KW-1185">Reference proteome</keyword>
<accession>A0A0U3NED1</accession>
<feature type="chain" id="PRO_5006842462" evidence="2">
    <location>
        <begin position="34"/>
        <end position="261"/>
    </location>
</feature>
<sequence length="261" mass="28346">MVRCLTGRARKCFRYSAILAALIVPLASGQAGAEAKPALRLTTLEWPPHVFADGSGPVADAVRQAFSRTGQAVIIEVHPWHRAVSLVAENPAYAGVFPAYYSLKADAEADGHRCLFSQPFDKSPLGLAEHRSGPVTWDRIGDLADLRIGTVRGYKNEDMFDLLVATGRIHAVEATSDEQNLRNLVEGKIAAAVIDLKVYEHLTTNTQDLKDAAGNLQFNSRLLGTPDFHICFQNSPRAAARGRSSRRASDPGSQRAWLTGS</sequence>
<dbReference type="PANTHER" id="PTHR35936">
    <property type="entry name" value="MEMBRANE-BOUND LYTIC MUREIN TRANSGLYCOSYLASE F"/>
    <property type="match status" value="1"/>
</dbReference>
<dbReference type="RefSeq" id="WP_058899247.1">
    <property type="nucleotide sequence ID" value="NZ_CP013068.1"/>
</dbReference>
<dbReference type="KEGG" id="pphr:APZ00_13660"/>
<dbReference type="Gene3D" id="3.40.190.10">
    <property type="entry name" value="Periplasmic binding protein-like II"/>
    <property type="match status" value="2"/>
</dbReference>
<dbReference type="STRING" id="121719.APZ00_13660"/>
<evidence type="ECO:0000256" key="1">
    <source>
        <dbReference type="SAM" id="MobiDB-lite"/>
    </source>
</evidence>
<evidence type="ECO:0000313" key="3">
    <source>
        <dbReference type="EMBL" id="ALV27984.1"/>
    </source>
</evidence>
<evidence type="ECO:0000313" key="4">
    <source>
        <dbReference type="Proteomes" id="UP000064921"/>
    </source>
</evidence>
<feature type="region of interest" description="Disordered" evidence="1">
    <location>
        <begin position="239"/>
        <end position="261"/>
    </location>
</feature>
<feature type="signal peptide" evidence="2">
    <location>
        <begin position="1"/>
        <end position="33"/>
    </location>
</feature>
<proteinExistence type="predicted"/>
<dbReference type="AlphaFoldDB" id="A0A0U3NED1"/>
<dbReference type="Proteomes" id="UP000064921">
    <property type="component" value="Chromosome"/>
</dbReference>
<evidence type="ECO:0000256" key="2">
    <source>
        <dbReference type="SAM" id="SignalP"/>
    </source>
</evidence>